<dbReference type="Proteomes" id="UP001652642">
    <property type="component" value="Chromosome 1"/>
</dbReference>
<dbReference type="GeneID" id="110087940"/>
<dbReference type="PANTHER" id="PTHR35087:SF1">
    <property type="entry name" value="RIKEN CDNA 4930505A04 GENE"/>
    <property type="match status" value="1"/>
</dbReference>
<reference evidence="2" key="1">
    <citation type="submission" date="2025-05" db="UniProtKB">
        <authorList>
            <consortium name="RefSeq"/>
        </authorList>
    </citation>
    <scope>NUCLEOTIDE SEQUENCE [LARGE SCALE GENOMIC DNA]</scope>
</reference>
<dbReference type="Pfam" id="PF15667">
    <property type="entry name" value="CMIP6"/>
    <property type="match status" value="1"/>
</dbReference>
<dbReference type="CTD" id="129852"/>
<dbReference type="InterPro" id="IPR031365">
    <property type="entry name" value="CMIP6"/>
</dbReference>
<dbReference type="InParanoid" id="A0A6J0V214"/>
<dbReference type="PANTHER" id="PTHR35087">
    <property type="entry name" value="SIMILAR TO HYPOTHETICAL PROTEIN FLJ40298"/>
    <property type="match status" value="1"/>
</dbReference>
<keyword evidence="2" id="KW-1185">Reference proteome</keyword>
<feature type="region of interest" description="Disordered" evidence="1">
    <location>
        <begin position="269"/>
        <end position="300"/>
    </location>
</feature>
<feature type="compositionally biased region" description="Polar residues" evidence="1">
    <location>
        <begin position="271"/>
        <end position="280"/>
    </location>
</feature>
<proteinExistence type="predicted"/>
<organism evidence="2 3">
    <name type="scientific">Pogona vitticeps</name>
    <name type="common">central bearded dragon</name>
    <dbReference type="NCBI Taxonomy" id="103695"/>
    <lineage>
        <taxon>Eukaryota</taxon>
        <taxon>Metazoa</taxon>
        <taxon>Chordata</taxon>
        <taxon>Craniata</taxon>
        <taxon>Vertebrata</taxon>
        <taxon>Euteleostomi</taxon>
        <taxon>Lepidosauria</taxon>
        <taxon>Squamata</taxon>
        <taxon>Bifurcata</taxon>
        <taxon>Unidentata</taxon>
        <taxon>Episquamata</taxon>
        <taxon>Toxicofera</taxon>
        <taxon>Iguania</taxon>
        <taxon>Acrodonta</taxon>
        <taxon>Agamidae</taxon>
        <taxon>Amphibolurinae</taxon>
        <taxon>Pogona</taxon>
    </lineage>
</organism>
<evidence type="ECO:0000256" key="1">
    <source>
        <dbReference type="SAM" id="MobiDB-lite"/>
    </source>
</evidence>
<reference evidence="3" key="2">
    <citation type="submission" date="2025-08" db="UniProtKB">
        <authorList>
            <consortium name="RefSeq"/>
        </authorList>
    </citation>
    <scope>IDENTIFICATION</scope>
</reference>
<dbReference type="KEGG" id="pvt:110087940"/>
<dbReference type="AlphaFoldDB" id="A0A6J0V214"/>
<evidence type="ECO:0000313" key="3">
    <source>
        <dbReference type="RefSeq" id="XP_020665585.2"/>
    </source>
</evidence>
<dbReference type="RefSeq" id="XP_020665585.2">
    <property type="nucleotide sequence ID" value="XM_020809926.2"/>
</dbReference>
<dbReference type="OrthoDB" id="9971371at2759"/>
<evidence type="ECO:0000313" key="2">
    <source>
        <dbReference type="Proteomes" id="UP001652642"/>
    </source>
</evidence>
<feature type="region of interest" description="Disordered" evidence="1">
    <location>
        <begin position="93"/>
        <end position="123"/>
    </location>
</feature>
<accession>A0A6J0V214</accession>
<protein>
    <submittedName>
        <fullName evidence="3">Ciliary microtubule inner protein 6</fullName>
    </submittedName>
</protein>
<sequence>MFPNIVDMGRRRRAPPRQVPDTFRVFNIEFPERNKILGKIEDVYIPKNKQQRYTLEWRNNPHPIHAKCIKTNTKYFNEPIMYMDTEDTKTKQDHWWPSGEPFVQRPKPPYSKQSTQRNDFQKPDCMLSRPAKYHGKLQPSCGIVPLASPRPPGSLPRLFQEQLTFKQHYDARATPCIPYQGKKRGAFVWTEIKPEKGASVAPEGTQTRLCPAQGSALLEHHKTKKGSAAKNSTTSDCISSPVSQETLPDCKMALSKPDVMSGAKPALQISEKGQGSSEVFQTDKVDVSSPSIPLAEGGFG</sequence>
<name>A0A6J0V214_9SAUR</name>
<gene>
    <name evidence="3" type="primary">CIMIP6</name>
</gene>